<protein>
    <submittedName>
        <fullName evidence="1">Uncharacterized protein</fullName>
    </submittedName>
</protein>
<dbReference type="AlphaFoldDB" id="A0A4Z2HF57"/>
<proteinExistence type="predicted"/>
<dbReference type="Proteomes" id="UP000314294">
    <property type="component" value="Unassembled WGS sequence"/>
</dbReference>
<reference evidence="1 2" key="1">
    <citation type="submission" date="2019-03" db="EMBL/GenBank/DDBJ databases">
        <title>First draft genome of Liparis tanakae, snailfish: a comprehensive survey of snailfish specific genes.</title>
        <authorList>
            <person name="Kim W."/>
            <person name="Song I."/>
            <person name="Jeong J.-H."/>
            <person name="Kim D."/>
            <person name="Kim S."/>
            <person name="Ryu S."/>
            <person name="Song J.Y."/>
            <person name="Lee S.K."/>
        </authorList>
    </citation>
    <scope>NUCLEOTIDE SEQUENCE [LARGE SCALE GENOMIC DNA]</scope>
    <source>
        <tissue evidence="1">Muscle</tissue>
    </source>
</reference>
<gene>
    <name evidence="1" type="ORF">EYF80_025256</name>
</gene>
<comment type="caution">
    <text evidence="1">The sequence shown here is derived from an EMBL/GenBank/DDBJ whole genome shotgun (WGS) entry which is preliminary data.</text>
</comment>
<dbReference type="EMBL" id="SRLO01000251">
    <property type="protein sequence ID" value="TNN64508.1"/>
    <property type="molecule type" value="Genomic_DNA"/>
</dbReference>
<accession>A0A4Z2HF57</accession>
<name>A0A4Z2HF57_9TELE</name>
<organism evidence="1 2">
    <name type="scientific">Liparis tanakae</name>
    <name type="common">Tanaka's snailfish</name>
    <dbReference type="NCBI Taxonomy" id="230148"/>
    <lineage>
        <taxon>Eukaryota</taxon>
        <taxon>Metazoa</taxon>
        <taxon>Chordata</taxon>
        <taxon>Craniata</taxon>
        <taxon>Vertebrata</taxon>
        <taxon>Euteleostomi</taxon>
        <taxon>Actinopterygii</taxon>
        <taxon>Neopterygii</taxon>
        <taxon>Teleostei</taxon>
        <taxon>Neoteleostei</taxon>
        <taxon>Acanthomorphata</taxon>
        <taxon>Eupercaria</taxon>
        <taxon>Perciformes</taxon>
        <taxon>Cottioidei</taxon>
        <taxon>Cottales</taxon>
        <taxon>Liparidae</taxon>
        <taxon>Liparis</taxon>
    </lineage>
</organism>
<evidence type="ECO:0000313" key="1">
    <source>
        <dbReference type="EMBL" id="TNN64508.1"/>
    </source>
</evidence>
<keyword evidence="2" id="KW-1185">Reference proteome</keyword>
<sequence>MFTLSMTQEMTWSTCILVSHSVTCCNSWKSSAKMASSAVRGGSNMTEQVGRASGHAPKALFYPGSSLAEKH</sequence>
<evidence type="ECO:0000313" key="2">
    <source>
        <dbReference type="Proteomes" id="UP000314294"/>
    </source>
</evidence>